<evidence type="ECO:0000313" key="3">
    <source>
        <dbReference type="Proteomes" id="UP000711178"/>
    </source>
</evidence>
<dbReference type="GeneID" id="89686079"/>
<feature type="domain" description="FAD-binding" evidence="1">
    <location>
        <begin position="19"/>
        <end position="191"/>
    </location>
</feature>
<evidence type="ECO:0000313" key="2">
    <source>
        <dbReference type="EMBL" id="MBW8288575.1"/>
    </source>
</evidence>
<protein>
    <submittedName>
        <fullName evidence="2">Tryptophan 7-halogenase</fullName>
    </submittedName>
</protein>
<proteinExistence type="predicted"/>
<evidence type="ECO:0000259" key="1">
    <source>
        <dbReference type="Pfam" id="PF01494"/>
    </source>
</evidence>
<dbReference type="Proteomes" id="UP000711178">
    <property type="component" value="Unassembled WGS sequence"/>
</dbReference>
<gene>
    <name evidence="2" type="ORF">KIF53_13140</name>
</gene>
<accession>A0ABS7FER9</accession>
<dbReference type="SUPFAM" id="SSF51905">
    <property type="entry name" value="FAD/NAD(P)-binding domain"/>
    <property type="match status" value="1"/>
</dbReference>
<sequence>MTTRSLALQTCDVAEAEAVRVAVIGAGVAGCAASLSLLACGVDGVLMLDSDSGGRADRVGECLPPSCAPILQSLGVWNDFLAQGHLPSVGSAACWGRDGWGFNDFLIDPHRCGWHLDRQSFDASMLAAAQQRGARLWKGCRLRGLARRDTGGWLLDLEREGQALLQRADFVLDASGAAAVVARRLGVMRNEIDCLNVSYAYLHCDDAMAFPARSWLEAVENGWWYAAGVPGGRIVAAYATDRKNPAKPQGPVAWMAALQSTRHLWPVMLRARPASMPGAVRVAAAPSAILSNVAGRDWLAVGDAACSYDPLTAHGILKALQDGEAAGRAVANDLGGNPQAMHDYQNGIFTRFSDYLRLRNRLYSEEARWRHMDFWARPLTQAARGAGGGPGAAVD</sequence>
<organism evidence="2 3">
    <name type="scientific">Chromobacterium subtsugae</name>
    <dbReference type="NCBI Taxonomy" id="251747"/>
    <lineage>
        <taxon>Bacteria</taxon>
        <taxon>Pseudomonadati</taxon>
        <taxon>Pseudomonadota</taxon>
        <taxon>Betaproteobacteria</taxon>
        <taxon>Neisseriales</taxon>
        <taxon>Chromobacteriaceae</taxon>
        <taxon>Chromobacterium</taxon>
    </lineage>
</organism>
<dbReference type="PANTHER" id="PTHR43747:SF1">
    <property type="entry name" value="SLR1998 PROTEIN"/>
    <property type="match status" value="1"/>
</dbReference>
<dbReference type="RefSeq" id="WP_122983719.1">
    <property type="nucleotide sequence ID" value="NZ_CP142381.1"/>
</dbReference>
<reference evidence="2 3" key="1">
    <citation type="submission" date="2021-05" db="EMBL/GenBank/DDBJ databases">
        <title>Draft Whole Genome Sequencing Of Biosensor Chromobacterium violaceum Strain CV026 Reveals A Regulatory RNA In Chromobacterium violaceum Phenotype Regulatory Network.</title>
        <authorList>
            <person name="Hong K.W."/>
            <person name="Chan K.G."/>
            <person name="Chang C.-Y."/>
        </authorList>
    </citation>
    <scope>NUCLEOTIDE SEQUENCE [LARGE SCALE GENOMIC DNA]</scope>
    <source>
        <strain evidence="2 3">ATCC 31532</strain>
    </source>
</reference>
<dbReference type="PRINTS" id="PR00420">
    <property type="entry name" value="RNGMNOXGNASE"/>
</dbReference>
<dbReference type="InterPro" id="IPR002938">
    <property type="entry name" value="FAD-bd"/>
</dbReference>
<dbReference type="InterPro" id="IPR050816">
    <property type="entry name" value="Flavin-dep_Halogenase_NPB"/>
</dbReference>
<comment type="caution">
    <text evidence="2">The sequence shown here is derived from an EMBL/GenBank/DDBJ whole genome shotgun (WGS) entry which is preliminary data.</text>
</comment>
<dbReference type="Gene3D" id="3.50.50.60">
    <property type="entry name" value="FAD/NAD(P)-binding domain"/>
    <property type="match status" value="1"/>
</dbReference>
<dbReference type="PANTHER" id="PTHR43747">
    <property type="entry name" value="FAD-BINDING PROTEIN"/>
    <property type="match status" value="1"/>
</dbReference>
<dbReference type="InterPro" id="IPR036188">
    <property type="entry name" value="FAD/NAD-bd_sf"/>
</dbReference>
<keyword evidence="3" id="KW-1185">Reference proteome</keyword>
<dbReference type="EMBL" id="JAHDTB010000010">
    <property type="protein sequence ID" value="MBW8288575.1"/>
    <property type="molecule type" value="Genomic_DNA"/>
</dbReference>
<dbReference type="Gene3D" id="3.30.9.100">
    <property type="match status" value="1"/>
</dbReference>
<dbReference type="PROSITE" id="PS51257">
    <property type="entry name" value="PROKAR_LIPOPROTEIN"/>
    <property type="match status" value="1"/>
</dbReference>
<name>A0ABS7FER9_9NEIS</name>
<dbReference type="Pfam" id="PF01494">
    <property type="entry name" value="FAD_binding_3"/>
    <property type="match status" value="1"/>
</dbReference>